<feature type="region of interest" description="Disordered" evidence="5">
    <location>
        <begin position="509"/>
        <end position="541"/>
    </location>
</feature>
<dbReference type="Gene3D" id="3.30.40.10">
    <property type="entry name" value="Zinc/RING finger domain, C3HC4 (zinc finger)"/>
    <property type="match status" value="1"/>
</dbReference>
<evidence type="ECO:0000313" key="7">
    <source>
        <dbReference type="EMBL" id="RNF15562.1"/>
    </source>
</evidence>
<feature type="region of interest" description="Disordered" evidence="5">
    <location>
        <begin position="1112"/>
        <end position="1138"/>
    </location>
</feature>
<dbReference type="EMBL" id="MKKU01000323">
    <property type="protein sequence ID" value="RNF15562.1"/>
    <property type="molecule type" value="Genomic_DNA"/>
</dbReference>
<gene>
    <name evidence="7" type="ORF">Tco025E_05482</name>
</gene>
<feature type="domain" description="FYVE-type" evidence="6">
    <location>
        <begin position="1264"/>
        <end position="1326"/>
    </location>
</feature>
<dbReference type="InterPro" id="IPR011011">
    <property type="entry name" value="Znf_FYVE_PHD"/>
</dbReference>
<dbReference type="GeneID" id="40319093"/>
<dbReference type="RefSeq" id="XP_029227527.1">
    <property type="nucleotide sequence ID" value="XM_029372376.1"/>
</dbReference>
<sequence>MSGRLVVVSSASAAAPSFSNHNSYSDACYFIVIESPTRCDAGVYQGEATPPVGRKLNLAEGNVPEEEVNNCTFTNGSSQDARDEVGVVVITVDTVSGQLLHTGVPQKDLFASMSDAMQAISTLCSSTASACEVHTVCEFAAFAGGCLTEETINLLFIESTTLLMRSSGATCNSHCVADEFNPSFALPLSNCIPPLFSVDKAQWFNIPLRVSVPALQQPLTSNGVHPWKLGSRSSTSCGVSSSVLGGAMMPPYLYFSPVVDVTHCCVFRNAVMRSVASYKAGSGSNPSRAASVGRNDNPVSAPLCITELFPPLPTQMGRDALGHCDCLWNEELIRFCDVFGLGEWCCRLALGSCTTVPLPYSDAAPSLALLVVRLSRLAFPGCCYEYTISSAKVQLDHYVSTLETEFQLITLREPLRRQCDGKGTESTRSFTWRRGTDFAGHKNILEQKERFKAYTELFVDPLPPREDQVRGLFSAYLERYGPGTKIYLAHAGSVMLQGVTLARDADQDLSGSQRCNSPTTGVKSPMKKRRMSPLASPGRQGKSFVSHFGAAVLGHRGEVGAGAVNSTPVNARLQSILQSLAGHVKAHGLRPTVALGALWPPTPPSSSCVAATPAGTVSVNEEKFLQAFWGREFPDVTQEKTSDHEVPRVCVSDGTQVSTIASIILSLAWMLSWLCGEVAAGRDAVQFLLQSEDWVEDVIRVLGNSAAATPGLRTVLVNQQAVNRAKRCLLEICVGAPVAFSPVVWATAQYIEQLSHCVTDHVSVPGGKEEPKDRQCTGIASRTMHAFLKKLFLSEGEFYPSELVRHRIVLLSHPSRLSSIINVQMLVLPSKVQDSAVSSDGAETASTGPRERLFPFTPMRHLYPPTSCEEMLSTVSSSDEGPTPTRSMLHGLLHPFSQPLRMPSCFEVVEFTIALPSLSYVTHLALLVANAVQMAPYAAVLSLSLSTSCYLGQAHERVVLEDASLPLSVNSRSWKGRQTSPQLIFFELCRPSHDKVPFSTLEEVDAGVGVSGRSFNQAIPVVARYLRLSLRGSGCHPMALPPILVFGEPLDFIPCEELDAVVGRHTTLRRVLCAVRSSSTWGFENNLPVAFTRATPPHSLVTAAAKAALGDPCEAERANSRPDADRAKEDELARAPRAHGQQQLATCVAARGRQEMYLQKVIGVIPADLFELRFDVTVAMEAKRLQCHVRRCYRDLSLYRMGVPRWVMNPAYQVFPHSAFHRSQLPEEAGDVEFIKRRQRAPNGDSRAGACGSVEEKKTASVKHKEKKRCFLCPRQFSWFSGAKECDRCRRHVCEKCLATNPVRLPELGIYDRSAWVCLACFEKVMRLEDILKAFTWSERLGEVESDVEMDEAIDFYARCTTPQLASILALCPTPTHSRYLYAGCLQASVKQPYQLTMYPLTRVVNAPGMDDANRPLFEEVLGIMGIDQTVSVGWRCVTDEEWSASITRVSRHVILLLPHVAVVSHGVLRCMLLGKLRGSIEVQLHLGNSLHALESLLIAHIGNPAVSLDEAGENPLREVLLQREAFTPPRDVRAELAIPTATPPTNMTSTSTAVATSSASSTMAQLAALFFIGSVSDLLLLQVEHFSLWGRFTSDPPHVNASYYMCRPDYSRYGASSSNMMCGTSGVLGIASLPRMLPMTRLVPQRNVFSHNGCEQLLVEFDFGVPVTICGFTLELHHPALMTAMHEGIATALRLIGVTASGYRGNMGVFQLPWPPLLSFSPAASLSSEGSFLDIASYAYSLPSTAYGVVSVLAEVVEWRLALHAVGKANVRRNRRRRSGEAMETTPKPEVSSRRKIYLGRMQFWTSANAKTQRMVRSHTYTSIHTAFGDTQ</sequence>
<reference evidence="7 8" key="1">
    <citation type="journal article" date="2018" name="BMC Genomics">
        <title>Genomic comparison of Trypanosoma conorhini and Trypanosoma rangeli to Trypanosoma cruzi strains of high and low virulence.</title>
        <authorList>
            <person name="Bradwell K.R."/>
            <person name="Koparde V.N."/>
            <person name="Matveyev A.V."/>
            <person name="Serrano M.G."/>
            <person name="Alves J.M."/>
            <person name="Parikh H."/>
            <person name="Huang B."/>
            <person name="Lee V."/>
            <person name="Espinosa-Alvarez O."/>
            <person name="Ortiz P.A."/>
            <person name="Costa-Martins A.G."/>
            <person name="Teixeira M.M."/>
            <person name="Buck G.A."/>
        </authorList>
    </citation>
    <scope>NUCLEOTIDE SEQUENCE [LARGE SCALE GENOMIC DNA]</scope>
    <source>
        <strain evidence="7 8">025E</strain>
    </source>
</reference>
<evidence type="ECO:0000256" key="4">
    <source>
        <dbReference type="PROSITE-ProRule" id="PRU00091"/>
    </source>
</evidence>
<feature type="region of interest" description="Disordered" evidence="5">
    <location>
        <begin position="1774"/>
        <end position="1793"/>
    </location>
</feature>
<keyword evidence="1" id="KW-0479">Metal-binding</keyword>
<evidence type="ECO:0000259" key="6">
    <source>
        <dbReference type="PROSITE" id="PS50178"/>
    </source>
</evidence>
<dbReference type="InterPro" id="IPR017455">
    <property type="entry name" value="Znf_FYVE-rel"/>
</dbReference>
<evidence type="ECO:0000256" key="3">
    <source>
        <dbReference type="ARBA" id="ARBA00022833"/>
    </source>
</evidence>
<dbReference type="InterPro" id="IPR013083">
    <property type="entry name" value="Znf_RING/FYVE/PHD"/>
</dbReference>
<keyword evidence="8" id="KW-1185">Reference proteome</keyword>
<name>A0A422PCV9_9TRYP</name>
<protein>
    <recommendedName>
        <fullName evidence="6">FYVE-type domain-containing protein</fullName>
    </recommendedName>
</protein>
<evidence type="ECO:0000256" key="5">
    <source>
        <dbReference type="SAM" id="MobiDB-lite"/>
    </source>
</evidence>
<feature type="compositionally biased region" description="Polar residues" evidence="5">
    <location>
        <begin position="509"/>
        <end position="522"/>
    </location>
</feature>
<keyword evidence="2 4" id="KW-0863">Zinc-finger</keyword>
<evidence type="ECO:0000256" key="1">
    <source>
        <dbReference type="ARBA" id="ARBA00022723"/>
    </source>
</evidence>
<keyword evidence="3" id="KW-0862">Zinc</keyword>
<dbReference type="CDD" id="cd00065">
    <property type="entry name" value="FYVE_like_SF"/>
    <property type="match status" value="1"/>
</dbReference>
<evidence type="ECO:0000256" key="2">
    <source>
        <dbReference type="ARBA" id="ARBA00022771"/>
    </source>
</evidence>
<dbReference type="OrthoDB" id="243059at2759"/>
<dbReference type="Proteomes" id="UP000284403">
    <property type="component" value="Unassembled WGS sequence"/>
</dbReference>
<dbReference type="PROSITE" id="PS50178">
    <property type="entry name" value="ZF_FYVE"/>
    <property type="match status" value="1"/>
</dbReference>
<dbReference type="GO" id="GO:0008270">
    <property type="term" value="F:zinc ion binding"/>
    <property type="evidence" value="ECO:0007669"/>
    <property type="project" value="UniProtKB-KW"/>
</dbReference>
<feature type="compositionally biased region" description="Basic and acidic residues" evidence="5">
    <location>
        <begin position="1114"/>
        <end position="1134"/>
    </location>
</feature>
<comment type="caution">
    <text evidence="7">The sequence shown here is derived from an EMBL/GenBank/DDBJ whole genome shotgun (WGS) entry which is preliminary data.</text>
</comment>
<organism evidence="7 8">
    <name type="scientific">Trypanosoma conorhini</name>
    <dbReference type="NCBI Taxonomy" id="83891"/>
    <lineage>
        <taxon>Eukaryota</taxon>
        <taxon>Discoba</taxon>
        <taxon>Euglenozoa</taxon>
        <taxon>Kinetoplastea</taxon>
        <taxon>Metakinetoplastina</taxon>
        <taxon>Trypanosomatida</taxon>
        <taxon>Trypanosomatidae</taxon>
        <taxon>Trypanosoma</taxon>
    </lineage>
</organism>
<dbReference type="SUPFAM" id="SSF57903">
    <property type="entry name" value="FYVE/PHD zinc finger"/>
    <property type="match status" value="1"/>
</dbReference>
<proteinExistence type="predicted"/>
<evidence type="ECO:0000313" key="8">
    <source>
        <dbReference type="Proteomes" id="UP000284403"/>
    </source>
</evidence>
<accession>A0A422PCV9</accession>